<reference evidence="1" key="1">
    <citation type="journal article" date="2019" name="Sci. Rep.">
        <title>Draft genome of Tanacetum cinerariifolium, the natural source of mosquito coil.</title>
        <authorList>
            <person name="Yamashiro T."/>
            <person name="Shiraishi A."/>
            <person name="Satake H."/>
            <person name="Nakayama K."/>
        </authorList>
    </citation>
    <scope>NUCLEOTIDE SEQUENCE</scope>
</reference>
<evidence type="ECO:0000313" key="1">
    <source>
        <dbReference type="EMBL" id="GEU62853.1"/>
    </source>
</evidence>
<gene>
    <name evidence="1" type="ORF">Tci_034831</name>
</gene>
<proteinExistence type="predicted"/>
<organism evidence="1">
    <name type="scientific">Tanacetum cinerariifolium</name>
    <name type="common">Dalmatian daisy</name>
    <name type="synonym">Chrysanthemum cinerariifolium</name>
    <dbReference type="NCBI Taxonomy" id="118510"/>
    <lineage>
        <taxon>Eukaryota</taxon>
        <taxon>Viridiplantae</taxon>
        <taxon>Streptophyta</taxon>
        <taxon>Embryophyta</taxon>
        <taxon>Tracheophyta</taxon>
        <taxon>Spermatophyta</taxon>
        <taxon>Magnoliopsida</taxon>
        <taxon>eudicotyledons</taxon>
        <taxon>Gunneridae</taxon>
        <taxon>Pentapetalae</taxon>
        <taxon>asterids</taxon>
        <taxon>campanulids</taxon>
        <taxon>Asterales</taxon>
        <taxon>Asteraceae</taxon>
        <taxon>Asteroideae</taxon>
        <taxon>Anthemideae</taxon>
        <taxon>Anthemidinae</taxon>
        <taxon>Tanacetum</taxon>
    </lineage>
</organism>
<comment type="caution">
    <text evidence="1">The sequence shown here is derived from an EMBL/GenBank/DDBJ whole genome shotgun (WGS) entry which is preliminary data.</text>
</comment>
<dbReference type="EMBL" id="BKCJ010004745">
    <property type="protein sequence ID" value="GEU62853.1"/>
    <property type="molecule type" value="Genomic_DNA"/>
</dbReference>
<accession>A0A6L2LM10</accession>
<dbReference type="AlphaFoldDB" id="A0A6L2LM10"/>
<protein>
    <recommendedName>
        <fullName evidence="2">Zinc finger GRF-type domain-containing protein</fullName>
    </recommendedName>
</protein>
<sequence length="172" mass="19988">MAMMMPHEAFTCPCGFGDVVLRESYRAKSRGKLYYACLKSKPRKNYHGCDFFMERRTSPSTNQFSRSFIYSKFFSRNFINSSFFSNTLHAPNYYGGSSSNTECSNYKYLLGRIKVLQATLEMYMHPEQHTLDSTTLLMILKMTWKNWFGKDCDLEGNLYASFGLTVMAIPMY</sequence>
<name>A0A6L2LM10_TANCI</name>
<evidence type="ECO:0008006" key="2">
    <source>
        <dbReference type="Google" id="ProtNLM"/>
    </source>
</evidence>